<keyword evidence="3" id="KW-1003">Cell membrane</keyword>
<reference evidence="9" key="1">
    <citation type="submission" date="2022-04" db="EMBL/GenBank/DDBJ databases">
        <title>Roseibium sp. CAU 1639 isolated from mud.</title>
        <authorList>
            <person name="Kim W."/>
        </authorList>
    </citation>
    <scope>NUCLEOTIDE SEQUENCE</scope>
    <source>
        <strain evidence="9">CAU 1639</strain>
    </source>
</reference>
<comment type="caution">
    <text evidence="9">The sequence shown here is derived from an EMBL/GenBank/DDBJ whole genome shotgun (WGS) entry which is preliminary data.</text>
</comment>
<evidence type="ECO:0000256" key="1">
    <source>
        <dbReference type="ARBA" id="ARBA00004651"/>
    </source>
</evidence>
<evidence type="ECO:0000313" key="9">
    <source>
        <dbReference type="EMBL" id="MCK7615723.1"/>
    </source>
</evidence>
<evidence type="ECO:0000313" key="10">
    <source>
        <dbReference type="Proteomes" id="UP001431221"/>
    </source>
</evidence>
<evidence type="ECO:0000256" key="2">
    <source>
        <dbReference type="ARBA" id="ARBA00022448"/>
    </source>
</evidence>
<accession>A0ABT0H204</accession>
<keyword evidence="2" id="KW-0813">Transport</keyword>
<feature type="transmembrane region" description="Helical" evidence="8">
    <location>
        <begin position="173"/>
        <end position="192"/>
    </location>
</feature>
<comment type="subcellular location">
    <subcellularLocation>
        <location evidence="1">Cell membrane</location>
        <topology evidence="1">Multi-pass membrane protein</topology>
    </subcellularLocation>
</comment>
<evidence type="ECO:0000256" key="5">
    <source>
        <dbReference type="ARBA" id="ARBA00022692"/>
    </source>
</evidence>
<evidence type="ECO:0000256" key="3">
    <source>
        <dbReference type="ARBA" id="ARBA00022475"/>
    </source>
</evidence>
<dbReference type="PANTHER" id="PTHR32196:SF21">
    <property type="entry name" value="ABC TRANSPORTER PERMEASE PROTEIN YPHD-RELATED"/>
    <property type="match status" value="1"/>
</dbReference>
<name>A0ABT0H204_9HYPH</name>
<evidence type="ECO:0000256" key="7">
    <source>
        <dbReference type="ARBA" id="ARBA00023136"/>
    </source>
</evidence>
<evidence type="ECO:0000256" key="4">
    <source>
        <dbReference type="ARBA" id="ARBA00022519"/>
    </source>
</evidence>
<gene>
    <name evidence="9" type="ORF">M0H32_26480</name>
</gene>
<feature type="transmembrane region" description="Helical" evidence="8">
    <location>
        <begin position="281"/>
        <end position="300"/>
    </location>
</feature>
<keyword evidence="10" id="KW-1185">Reference proteome</keyword>
<protein>
    <submittedName>
        <fullName evidence="9">ABC transporter permease</fullName>
    </submittedName>
</protein>
<feature type="transmembrane region" description="Helical" evidence="8">
    <location>
        <begin position="101"/>
        <end position="122"/>
    </location>
</feature>
<dbReference type="RefSeq" id="WP_248159511.1">
    <property type="nucleotide sequence ID" value="NZ_JALNMJ010000030.1"/>
</dbReference>
<proteinExistence type="predicted"/>
<dbReference type="Pfam" id="PF02653">
    <property type="entry name" value="BPD_transp_2"/>
    <property type="match status" value="1"/>
</dbReference>
<keyword evidence="7 8" id="KW-0472">Membrane</keyword>
<feature type="transmembrane region" description="Helical" evidence="8">
    <location>
        <begin position="21"/>
        <end position="40"/>
    </location>
</feature>
<dbReference type="PANTHER" id="PTHR32196">
    <property type="entry name" value="ABC TRANSPORTER PERMEASE PROTEIN YPHD-RELATED-RELATED"/>
    <property type="match status" value="1"/>
</dbReference>
<dbReference type="Proteomes" id="UP001431221">
    <property type="component" value="Unassembled WGS sequence"/>
</dbReference>
<keyword evidence="4" id="KW-0997">Cell inner membrane</keyword>
<feature type="transmembrane region" description="Helical" evidence="8">
    <location>
        <begin position="129"/>
        <end position="153"/>
    </location>
</feature>
<evidence type="ECO:0000256" key="8">
    <source>
        <dbReference type="SAM" id="Phobius"/>
    </source>
</evidence>
<sequence>MTILTRDTGIRIRTGRSVDPAIIGPSVVLLTMLATYAALSPHFLTFSNFSNVLVQAAPLVILATGQTFVVLIGGLDLSQGSIVSLVSVVTAAVMMNHGIEVAILAGLGSGTCVGVLNGFLVGRLGLQPFIVTLGMLYMVAGVALVLSEGSAIFGLPQPDVETFFWFGGGKIGFLPVPLIIAVLVVLGARHVLGSRVLGRHTYAVGSNASVAALSGVDVRRTRMWVFLISALLASLAGFLLSGRVISGQPLLGAGDLLLQSIGAVIIGGTSIFGGRGGVLRTVLGVLVIAFMVNGLNLLAISTFTQQVIIGAIIVFSAWLNTLGKTRA</sequence>
<dbReference type="EMBL" id="JALNMJ010000030">
    <property type="protein sequence ID" value="MCK7615723.1"/>
    <property type="molecule type" value="Genomic_DNA"/>
</dbReference>
<evidence type="ECO:0000256" key="6">
    <source>
        <dbReference type="ARBA" id="ARBA00022989"/>
    </source>
</evidence>
<dbReference type="InterPro" id="IPR001851">
    <property type="entry name" value="ABC_transp_permease"/>
</dbReference>
<feature type="transmembrane region" description="Helical" evidence="8">
    <location>
        <begin position="306"/>
        <end position="323"/>
    </location>
</feature>
<feature type="transmembrane region" description="Helical" evidence="8">
    <location>
        <begin position="256"/>
        <end position="274"/>
    </location>
</feature>
<feature type="transmembrane region" description="Helical" evidence="8">
    <location>
        <begin position="52"/>
        <end position="72"/>
    </location>
</feature>
<feature type="transmembrane region" description="Helical" evidence="8">
    <location>
        <begin position="224"/>
        <end position="244"/>
    </location>
</feature>
<keyword evidence="6 8" id="KW-1133">Transmembrane helix</keyword>
<organism evidence="9 10">
    <name type="scientific">Roseibium sediminicola</name>
    <dbReference type="NCBI Taxonomy" id="2933272"/>
    <lineage>
        <taxon>Bacteria</taxon>
        <taxon>Pseudomonadati</taxon>
        <taxon>Pseudomonadota</taxon>
        <taxon>Alphaproteobacteria</taxon>
        <taxon>Hyphomicrobiales</taxon>
        <taxon>Stappiaceae</taxon>
        <taxon>Roseibium</taxon>
    </lineage>
</organism>
<keyword evidence="5 8" id="KW-0812">Transmembrane</keyword>
<dbReference type="CDD" id="cd06579">
    <property type="entry name" value="TM_PBP1_transp_AraH_like"/>
    <property type="match status" value="1"/>
</dbReference>
<feature type="transmembrane region" description="Helical" evidence="8">
    <location>
        <begin position="77"/>
        <end position="95"/>
    </location>
</feature>